<dbReference type="PROSITE" id="PS50893">
    <property type="entry name" value="ABC_TRANSPORTER_2"/>
    <property type="match status" value="1"/>
</dbReference>
<dbReference type="GO" id="GO:0008643">
    <property type="term" value="P:carbohydrate transport"/>
    <property type="evidence" value="ECO:0007669"/>
    <property type="project" value="InterPro"/>
</dbReference>
<gene>
    <name evidence="15" type="primary">ugpC_5</name>
    <name evidence="15" type="ORF">BN996_03130</name>
</gene>
<dbReference type="EC" id="7.5.2.13" evidence="13"/>
<feature type="domain" description="ABC transporter" evidence="14">
    <location>
        <begin position="4"/>
        <end position="245"/>
    </location>
</feature>
<evidence type="ECO:0000256" key="3">
    <source>
        <dbReference type="ARBA" id="ARBA00022475"/>
    </source>
</evidence>
<evidence type="ECO:0000256" key="8">
    <source>
        <dbReference type="ARBA" id="ARBA00050355"/>
    </source>
</evidence>
<accession>A0A0D6JUM5</accession>
<dbReference type="SUPFAM" id="SSF52540">
    <property type="entry name" value="P-loop containing nucleoside triphosphate hydrolases"/>
    <property type="match status" value="1"/>
</dbReference>
<dbReference type="GO" id="GO:0016887">
    <property type="term" value="F:ATP hydrolysis activity"/>
    <property type="evidence" value="ECO:0007669"/>
    <property type="project" value="InterPro"/>
</dbReference>
<dbReference type="PANTHER" id="PTHR43875:SF15">
    <property type="entry name" value="TREHALOSE IMPORT ATP-BINDING PROTEIN SUGC"/>
    <property type="match status" value="1"/>
</dbReference>
<dbReference type="CDD" id="cd03301">
    <property type="entry name" value="ABC_MalK_N"/>
    <property type="match status" value="1"/>
</dbReference>
<dbReference type="OrthoDB" id="18368at2157"/>
<keyword evidence="16" id="KW-1185">Reference proteome</keyword>
<dbReference type="GO" id="GO:0005524">
    <property type="term" value="F:ATP binding"/>
    <property type="evidence" value="ECO:0007669"/>
    <property type="project" value="UniProtKB-KW"/>
</dbReference>
<protein>
    <recommendedName>
        <fullName evidence="13">ABC-type D-xylose/L-arabinose transporter</fullName>
        <ecNumber evidence="13">7.5.2.13</ecNumber>
    </recommendedName>
</protein>
<dbReference type="InterPro" id="IPR003593">
    <property type="entry name" value="AAA+_ATPase"/>
</dbReference>
<dbReference type="Pfam" id="PF08402">
    <property type="entry name" value="TOBE_2"/>
    <property type="match status" value="1"/>
</dbReference>
<dbReference type="InterPro" id="IPR003439">
    <property type="entry name" value="ABC_transporter-like_ATP-bd"/>
</dbReference>
<comment type="subunit">
    <text evidence="12">The complex is composed of two ATP-binding proteins (XacJ and XacK), two transmembrane proteins (XacH and XacI) and a solute-binding protein (XacG).</text>
</comment>
<evidence type="ECO:0000256" key="12">
    <source>
        <dbReference type="ARBA" id="ARBA00065962"/>
    </source>
</evidence>
<organism evidence="15 16">
    <name type="scientific">Haloferax massiliensis</name>
    <dbReference type="NCBI Taxonomy" id="1476858"/>
    <lineage>
        <taxon>Archaea</taxon>
        <taxon>Methanobacteriati</taxon>
        <taxon>Methanobacteriota</taxon>
        <taxon>Stenosarchaea group</taxon>
        <taxon>Halobacteria</taxon>
        <taxon>Halobacteriales</taxon>
        <taxon>Haloferacaceae</taxon>
        <taxon>Haloferax</taxon>
    </lineage>
</organism>
<dbReference type="InterPro" id="IPR047641">
    <property type="entry name" value="ABC_transpr_MalK/UgpC-like"/>
</dbReference>
<comment type="function">
    <text evidence="10">Part of the ABC transporter complex XacGHIJK involved in the uptake of xylose and arabinose. Responsible for energy coupling to the transport system.</text>
</comment>
<reference evidence="16" key="1">
    <citation type="submission" date="2015-03" db="EMBL/GenBank/DDBJ databases">
        <authorList>
            <person name="Urmite Genomes"/>
        </authorList>
    </citation>
    <scope>NUCLEOTIDE SEQUENCE [LARGE SCALE GENOMIC DNA]</scope>
    <source>
        <strain evidence="16">Arc-Hr</strain>
    </source>
</reference>
<dbReference type="SUPFAM" id="SSF50331">
    <property type="entry name" value="MOP-like"/>
    <property type="match status" value="1"/>
</dbReference>
<dbReference type="EMBL" id="CSTE01000004">
    <property type="protein sequence ID" value="CQR52426.1"/>
    <property type="molecule type" value="Genomic_DNA"/>
</dbReference>
<sequence length="374" mass="41470">MTQIDIEGLVKTYEASEDHDVEGNEIVAVDHVDLQVRDEEFLVLVGPSGCGKTTLLRCIAGLESITDGDLRFNGDQVNHLRASERDVAMVFQNYALYPHMTVRENLGFGLKLSTKLPSDDIDRRVVSIAELMGIEDLLPKKPGELSGGQQQRVALGRAIVREPEVFLMDEPLSNLDAKLRSEMRTEIQELQNELGVTTVYVTHDQTEAMAMGDRIAVVNDGRLQQVGVPEELYRNPTNEFVADFIGSPSINLITMDVEGNRLVSEFGFEYEFSDYQVDDVATVRLGIRPEDLEIDRGGSDIEISVVEKMGNENFIYGKLGDKEIVARTDASVRPDTGERVGISFRDEAAYLFDAQSGSALKTKTDALHAPQTQL</sequence>
<dbReference type="SMART" id="SM00382">
    <property type="entry name" value="AAA"/>
    <property type="match status" value="1"/>
</dbReference>
<evidence type="ECO:0000256" key="4">
    <source>
        <dbReference type="ARBA" id="ARBA00022741"/>
    </source>
</evidence>
<dbReference type="FunFam" id="3.40.50.300:FF:000042">
    <property type="entry name" value="Maltose/maltodextrin ABC transporter, ATP-binding protein"/>
    <property type="match status" value="1"/>
</dbReference>
<evidence type="ECO:0000256" key="9">
    <source>
        <dbReference type="ARBA" id="ARBA00051890"/>
    </source>
</evidence>
<evidence type="ECO:0000256" key="7">
    <source>
        <dbReference type="ARBA" id="ARBA00023136"/>
    </source>
</evidence>
<evidence type="ECO:0000313" key="16">
    <source>
        <dbReference type="Proteomes" id="UP000198902"/>
    </source>
</evidence>
<keyword evidence="6" id="KW-1278">Translocase</keyword>
<comment type="catalytic activity">
    <reaction evidence="8">
        <text>D-xylose(out) + ATP + H2O = D-xylose(in) + ADP + phosphate + H(+)</text>
        <dbReference type="Rhea" id="RHEA:29899"/>
        <dbReference type="ChEBI" id="CHEBI:15377"/>
        <dbReference type="ChEBI" id="CHEBI:15378"/>
        <dbReference type="ChEBI" id="CHEBI:30616"/>
        <dbReference type="ChEBI" id="CHEBI:43474"/>
        <dbReference type="ChEBI" id="CHEBI:53455"/>
        <dbReference type="ChEBI" id="CHEBI:456216"/>
        <dbReference type="EC" id="7.5.2.13"/>
    </reaction>
    <physiologicalReaction direction="left-to-right" evidence="8">
        <dbReference type="Rhea" id="RHEA:29900"/>
    </physiologicalReaction>
</comment>
<evidence type="ECO:0000313" key="15">
    <source>
        <dbReference type="EMBL" id="CQR52426.1"/>
    </source>
</evidence>
<comment type="similarity">
    <text evidence="11">Belongs to the ABC transporter superfamily. Carbohydrate uptake transporter-1 (CUT1) (TC 3.A.1.1) family.</text>
</comment>
<dbReference type="GO" id="GO:0140359">
    <property type="term" value="F:ABC-type transporter activity"/>
    <property type="evidence" value="ECO:0007669"/>
    <property type="project" value="InterPro"/>
</dbReference>
<dbReference type="PROSITE" id="PS00211">
    <property type="entry name" value="ABC_TRANSPORTER_1"/>
    <property type="match status" value="1"/>
</dbReference>
<evidence type="ECO:0000256" key="13">
    <source>
        <dbReference type="ARBA" id="ARBA00066315"/>
    </source>
</evidence>
<keyword evidence="7" id="KW-0472">Membrane</keyword>
<dbReference type="InterPro" id="IPR015855">
    <property type="entry name" value="ABC_transpr_MalK-like"/>
</dbReference>
<dbReference type="InterPro" id="IPR012340">
    <property type="entry name" value="NA-bd_OB-fold"/>
</dbReference>
<dbReference type="Proteomes" id="UP000198902">
    <property type="component" value="Unassembled WGS sequence"/>
</dbReference>
<comment type="catalytic activity">
    <reaction evidence="9">
        <text>L-arabinose(out) + ATP + H2O = L-arabinose(in) + ADP + phosphate + H(+)</text>
        <dbReference type="Rhea" id="RHEA:30007"/>
        <dbReference type="ChEBI" id="CHEBI:15377"/>
        <dbReference type="ChEBI" id="CHEBI:15378"/>
        <dbReference type="ChEBI" id="CHEBI:17535"/>
        <dbReference type="ChEBI" id="CHEBI:30616"/>
        <dbReference type="ChEBI" id="CHEBI:43474"/>
        <dbReference type="ChEBI" id="CHEBI:456216"/>
        <dbReference type="EC" id="7.5.2.13"/>
    </reaction>
    <physiologicalReaction direction="left-to-right" evidence="9">
        <dbReference type="Rhea" id="RHEA:30008"/>
    </physiologicalReaction>
</comment>
<dbReference type="InterPro" id="IPR013611">
    <property type="entry name" value="Transp-assoc_OB_typ2"/>
</dbReference>
<evidence type="ECO:0000256" key="1">
    <source>
        <dbReference type="ARBA" id="ARBA00004202"/>
    </source>
</evidence>
<evidence type="ECO:0000256" key="11">
    <source>
        <dbReference type="ARBA" id="ARBA00061029"/>
    </source>
</evidence>
<evidence type="ECO:0000259" key="14">
    <source>
        <dbReference type="PROSITE" id="PS50893"/>
    </source>
</evidence>
<keyword evidence="5 15" id="KW-0067">ATP-binding</keyword>
<proteinExistence type="inferred from homology"/>
<dbReference type="InterPro" id="IPR027417">
    <property type="entry name" value="P-loop_NTPase"/>
</dbReference>
<evidence type="ECO:0000256" key="2">
    <source>
        <dbReference type="ARBA" id="ARBA00022448"/>
    </source>
</evidence>
<comment type="subcellular location">
    <subcellularLocation>
        <location evidence="1">Cell membrane</location>
        <topology evidence="1">Peripheral membrane protein</topology>
    </subcellularLocation>
</comment>
<keyword evidence="3" id="KW-1003">Cell membrane</keyword>
<dbReference type="Pfam" id="PF00005">
    <property type="entry name" value="ABC_tran"/>
    <property type="match status" value="1"/>
</dbReference>
<evidence type="ECO:0000256" key="5">
    <source>
        <dbReference type="ARBA" id="ARBA00022840"/>
    </source>
</evidence>
<dbReference type="RefSeq" id="WP_089780580.1">
    <property type="nucleotide sequence ID" value="NZ_CABLRR010000004.1"/>
</dbReference>
<keyword evidence="4" id="KW-0547">Nucleotide-binding</keyword>
<dbReference type="Gene3D" id="2.40.50.140">
    <property type="entry name" value="Nucleic acid-binding proteins"/>
    <property type="match status" value="1"/>
</dbReference>
<dbReference type="InterPro" id="IPR017871">
    <property type="entry name" value="ABC_transporter-like_CS"/>
</dbReference>
<dbReference type="Gene3D" id="2.40.50.100">
    <property type="match status" value="1"/>
</dbReference>
<dbReference type="InterPro" id="IPR008995">
    <property type="entry name" value="Mo/tungstate-bd_C_term_dom"/>
</dbReference>
<evidence type="ECO:0000256" key="10">
    <source>
        <dbReference type="ARBA" id="ARBA00053454"/>
    </source>
</evidence>
<dbReference type="Gene3D" id="3.40.50.300">
    <property type="entry name" value="P-loop containing nucleotide triphosphate hydrolases"/>
    <property type="match status" value="1"/>
</dbReference>
<dbReference type="GO" id="GO:0055052">
    <property type="term" value="C:ATP-binding cassette (ABC) transporter complex, substrate-binding subunit-containing"/>
    <property type="evidence" value="ECO:0007669"/>
    <property type="project" value="TreeGrafter"/>
</dbReference>
<name>A0A0D6JUM5_9EURY</name>
<keyword evidence="2" id="KW-0813">Transport</keyword>
<evidence type="ECO:0000256" key="6">
    <source>
        <dbReference type="ARBA" id="ARBA00022967"/>
    </source>
</evidence>
<dbReference type="AlphaFoldDB" id="A0A0D6JUM5"/>
<dbReference type="PANTHER" id="PTHR43875">
    <property type="entry name" value="MALTODEXTRIN IMPORT ATP-BINDING PROTEIN MSMX"/>
    <property type="match status" value="1"/>
</dbReference>